<dbReference type="Pfam" id="PF08378">
    <property type="entry name" value="NERD"/>
    <property type="match status" value="1"/>
</dbReference>
<protein>
    <submittedName>
        <fullName evidence="2">Nuclease</fullName>
    </submittedName>
</protein>
<dbReference type="EMBL" id="LGTK01000017">
    <property type="protein sequence ID" value="KPH76169.1"/>
    <property type="molecule type" value="Genomic_DNA"/>
</dbReference>
<dbReference type="PROSITE" id="PS50965">
    <property type="entry name" value="NERD"/>
    <property type="match status" value="1"/>
</dbReference>
<accession>A0ABR5MK94</accession>
<reference evidence="2 3" key="1">
    <citation type="submission" date="2015-07" db="EMBL/GenBank/DDBJ databases">
        <title>High-quality draft genome sequence of Oceanobacillus caeni HM6, a bacillus isolated from a human feces.</title>
        <authorList>
            <person name="Kumar J."/>
            <person name="Verma M.K."/>
            <person name="Pandey R."/>
            <person name="Bhambi M."/>
            <person name="Chauhan N."/>
        </authorList>
    </citation>
    <scope>NUCLEOTIDE SEQUENCE [LARGE SCALE GENOMIC DNA]</scope>
    <source>
        <strain evidence="2 3">HM6</strain>
    </source>
</reference>
<evidence type="ECO:0000259" key="1">
    <source>
        <dbReference type="PROSITE" id="PS50965"/>
    </source>
</evidence>
<gene>
    <name evidence="2" type="ORF">AFL42_06750</name>
</gene>
<dbReference type="RefSeq" id="WP_047183944.1">
    <property type="nucleotide sequence ID" value="NZ_JAHHXM010000004.1"/>
</dbReference>
<sequence>MIFKYRTKPIDLKILELLNPRMNLTNKDKQHYYNQKRGYEGEVMFDTLTEKLQCECFILNDLLLEINNTTFQIDSLLILQEAIYFYEVKNFEGDYYYDSDKIFKKPKTEIVNPLHQLSRSESLLRQLLLKLGYTLPIHASIVFINPTFTLYQAPLNQPIIFPTQIKNYLSHLNKTPSKLSKWHEKLADQLTSLHITDSPYKKVPSYNYNQLRKGITCFQCHSFSVSVEKRKCVCHNCSYKEPISNAVLRTIKEFQTLFPNEKITTNMIQDWCQVVESKKAIRRILATNFNRVGVNQWTYYE</sequence>
<keyword evidence="3" id="KW-1185">Reference proteome</keyword>
<evidence type="ECO:0000313" key="3">
    <source>
        <dbReference type="Proteomes" id="UP000037854"/>
    </source>
</evidence>
<dbReference type="Proteomes" id="UP000037854">
    <property type="component" value="Unassembled WGS sequence"/>
</dbReference>
<feature type="domain" description="NERD" evidence="1">
    <location>
        <begin position="37"/>
        <end position="147"/>
    </location>
</feature>
<comment type="caution">
    <text evidence="2">The sequence shown here is derived from an EMBL/GenBank/DDBJ whole genome shotgun (WGS) entry which is preliminary data.</text>
</comment>
<proteinExistence type="predicted"/>
<name>A0ABR5MK94_9BACI</name>
<dbReference type="InterPro" id="IPR011528">
    <property type="entry name" value="NERD"/>
</dbReference>
<organism evidence="2 3">
    <name type="scientific">Oceanobacillus caeni</name>
    <dbReference type="NCBI Taxonomy" id="405946"/>
    <lineage>
        <taxon>Bacteria</taxon>
        <taxon>Bacillati</taxon>
        <taxon>Bacillota</taxon>
        <taxon>Bacilli</taxon>
        <taxon>Bacillales</taxon>
        <taxon>Bacillaceae</taxon>
        <taxon>Oceanobacillus</taxon>
    </lineage>
</organism>
<evidence type="ECO:0000313" key="2">
    <source>
        <dbReference type="EMBL" id="KPH76169.1"/>
    </source>
</evidence>